<feature type="domain" description="Aminoacyl-tRNA synthetase class Ia" evidence="8">
    <location>
        <begin position="4"/>
        <end position="97"/>
    </location>
</feature>
<dbReference type="NCBIfam" id="NF008900">
    <property type="entry name" value="PRK12267.1"/>
    <property type="match status" value="1"/>
</dbReference>
<dbReference type="Gene3D" id="2.170.220.10">
    <property type="match status" value="1"/>
</dbReference>
<dbReference type="EC" id="6.1.1.10" evidence="7"/>
<dbReference type="InterPro" id="IPR041872">
    <property type="entry name" value="Anticodon_Met"/>
</dbReference>
<feature type="short sequence motif" description="'KMSKS' region" evidence="7">
    <location>
        <begin position="300"/>
        <end position="304"/>
    </location>
</feature>
<proteinExistence type="inferred from homology"/>
<accession>A0A1F6M7J2</accession>
<organism evidence="11 12">
    <name type="scientific">Candidatus Magasanikbacteria bacterium RIFCSPHIGHO2_02_FULL_50_9b</name>
    <dbReference type="NCBI Taxonomy" id="1798682"/>
    <lineage>
        <taxon>Bacteria</taxon>
        <taxon>Candidatus Magasanikiibacteriota</taxon>
    </lineage>
</organism>
<dbReference type="CDD" id="cd00814">
    <property type="entry name" value="MetRS_core"/>
    <property type="match status" value="1"/>
</dbReference>
<feature type="binding site" evidence="7">
    <location>
        <position position="147"/>
    </location>
    <ligand>
        <name>Zn(2+)</name>
        <dbReference type="ChEBI" id="CHEBI:29105"/>
    </ligand>
</feature>
<dbReference type="InterPro" id="IPR014729">
    <property type="entry name" value="Rossmann-like_a/b/a_fold"/>
</dbReference>
<dbReference type="InterPro" id="IPR023457">
    <property type="entry name" value="Met-tRNA_synth_2"/>
</dbReference>
<dbReference type="Pfam" id="PF09334">
    <property type="entry name" value="tRNA-synt_1g"/>
    <property type="match status" value="1"/>
</dbReference>
<dbReference type="GO" id="GO:0005737">
    <property type="term" value="C:cytoplasm"/>
    <property type="evidence" value="ECO:0007669"/>
    <property type="project" value="UniProtKB-SubCell"/>
</dbReference>
<dbReference type="PANTHER" id="PTHR43326">
    <property type="entry name" value="METHIONYL-TRNA SYNTHETASE"/>
    <property type="match status" value="1"/>
</dbReference>
<feature type="binding site" evidence="7">
    <location>
        <position position="133"/>
    </location>
    <ligand>
        <name>Zn(2+)</name>
        <dbReference type="ChEBI" id="CHEBI:29105"/>
    </ligand>
</feature>
<dbReference type="HAMAP" id="MF_01228">
    <property type="entry name" value="Met_tRNA_synth_type2"/>
    <property type="match status" value="1"/>
</dbReference>
<dbReference type="SUPFAM" id="SSF47323">
    <property type="entry name" value="Anticodon-binding domain of a subclass of class I aminoacyl-tRNA synthetases"/>
    <property type="match status" value="1"/>
</dbReference>
<comment type="function">
    <text evidence="7">Is required not only for elongation of protein synthesis but also for the initiation of all mRNA translation through initiator tRNA(fMet) aminoacylation.</text>
</comment>
<dbReference type="Gene3D" id="3.40.50.620">
    <property type="entry name" value="HUPs"/>
    <property type="match status" value="1"/>
</dbReference>
<evidence type="ECO:0000259" key="9">
    <source>
        <dbReference type="Pfam" id="PF08264"/>
    </source>
</evidence>
<dbReference type="GO" id="GO:0046872">
    <property type="term" value="F:metal ion binding"/>
    <property type="evidence" value="ECO:0007669"/>
    <property type="project" value="UniProtKB-KW"/>
</dbReference>
<evidence type="ECO:0000256" key="3">
    <source>
        <dbReference type="ARBA" id="ARBA00022840"/>
    </source>
</evidence>
<dbReference type="PANTHER" id="PTHR43326:SF1">
    <property type="entry name" value="METHIONINE--TRNA LIGASE, MITOCHONDRIAL"/>
    <property type="match status" value="1"/>
</dbReference>
<keyword evidence="2 7" id="KW-0547">Nucleotide-binding</keyword>
<evidence type="ECO:0000256" key="1">
    <source>
        <dbReference type="ARBA" id="ARBA00022598"/>
    </source>
</evidence>
<comment type="cofactor">
    <cofactor evidence="7">
        <name>Zn(2+)</name>
        <dbReference type="ChEBI" id="CHEBI:29105"/>
    </cofactor>
    <text evidence="7">Binds 1 zinc ion per subunit.</text>
</comment>
<keyword evidence="5 7" id="KW-0030">Aminoacyl-tRNA synthetase</keyword>
<dbReference type="Gene3D" id="1.10.730.10">
    <property type="entry name" value="Isoleucyl-tRNA Synthetase, Domain 1"/>
    <property type="match status" value="1"/>
</dbReference>
<comment type="caution">
    <text evidence="11">The sequence shown here is derived from an EMBL/GenBank/DDBJ whole genome shotgun (WGS) entry which is preliminary data.</text>
</comment>
<comment type="catalytic activity">
    <reaction evidence="6 7">
        <text>tRNA(Met) + L-methionine + ATP = L-methionyl-tRNA(Met) + AMP + diphosphate</text>
        <dbReference type="Rhea" id="RHEA:13481"/>
        <dbReference type="Rhea" id="RHEA-COMP:9667"/>
        <dbReference type="Rhea" id="RHEA-COMP:9698"/>
        <dbReference type="ChEBI" id="CHEBI:30616"/>
        <dbReference type="ChEBI" id="CHEBI:33019"/>
        <dbReference type="ChEBI" id="CHEBI:57844"/>
        <dbReference type="ChEBI" id="CHEBI:78442"/>
        <dbReference type="ChEBI" id="CHEBI:78530"/>
        <dbReference type="ChEBI" id="CHEBI:456215"/>
        <dbReference type="EC" id="6.1.1.10"/>
    </reaction>
</comment>
<gene>
    <name evidence="7" type="primary">metG</name>
    <name evidence="11" type="ORF">A3C15_04045</name>
</gene>
<dbReference type="GO" id="GO:0006431">
    <property type="term" value="P:methionyl-tRNA aminoacylation"/>
    <property type="evidence" value="ECO:0007669"/>
    <property type="project" value="UniProtKB-UniRule"/>
</dbReference>
<dbReference type="AlphaFoldDB" id="A0A1F6M7J2"/>
<evidence type="ECO:0000256" key="6">
    <source>
        <dbReference type="ARBA" id="ARBA00047364"/>
    </source>
</evidence>
<dbReference type="InterPro" id="IPR002300">
    <property type="entry name" value="aa-tRNA-synth_Ia"/>
</dbReference>
<evidence type="ECO:0000259" key="8">
    <source>
        <dbReference type="Pfam" id="PF00133"/>
    </source>
</evidence>
<feature type="binding site" evidence="7">
    <location>
        <position position="150"/>
    </location>
    <ligand>
        <name>Zn(2+)</name>
        <dbReference type="ChEBI" id="CHEBI:29105"/>
    </ligand>
</feature>
<evidence type="ECO:0000256" key="2">
    <source>
        <dbReference type="ARBA" id="ARBA00022741"/>
    </source>
</evidence>
<comment type="subcellular location">
    <subcellularLocation>
        <location evidence="7">Cytoplasm</location>
    </subcellularLocation>
</comment>
<dbReference type="GO" id="GO:0004825">
    <property type="term" value="F:methionine-tRNA ligase activity"/>
    <property type="evidence" value="ECO:0007669"/>
    <property type="project" value="UniProtKB-UniRule"/>
</dbReference>
<dbReference type="InterPro" id="IPR009080">
    <property type="entry name" value="tRNAsynth_Ia_anticodon-bd"/>
</dbReference>
<dbReference type="EMBL" id="MFQD01000041">
    <property type="protein sequence ID" value="OGH67585.1"/>
    <property type="molecule type" value="Genomic_DNA"/>
</dbReference>
<sequence>MPKRDDHYYLTTPIYYVNDVAHVGHAYTSIASDIMARFQRLLGKQVHFVTGTDEHGQKIARAAEARGVGPQTFVDEISEGFRELNKKLNTSTTDFIRTTEPRHLKAAQKIWEAANAAGDIYKKSYEGLYCVSCEQFYIEKDLNDGVCPIHLKAPELLQEENYFFKLSKYTEPLKKYFDAHPDFVYPQNRQKEMRQILEEGLDDISISRSVEKLSWGIPVPGDDTQVMYVWFDALTNYITAAGYADDEKFFDTWWPADAHVMGKEINRFHSLLWPAMLLSAGLPLPKQIVVHGWLTADGQKMSKSIGNVIKPYDVIEKYGLDTFRYFLFRELPFGSDGDFSFAKLEQRYRSDLGNDLGNLVMRTVAMTQKFCAGVVPSETSGDHEEIWDRYRAHMERWEFQSALELVWEYVRGLNQLIDHEKPWAAEKEGRHSDVEKTLYTILEGLRHIAIALQPFMPETADKILAQLGFEYFNPQFDTLQEWGLLKSGVPLIAAPPLFPPLTE</sequence>
<keyword evidence="1 7" id="KW-0436">Ligase</keyword>
<evidence type="ECO:0000256" key="7">
    <source>
        <dbReference type="HAMAP-Rule" id="MF_01228"/>
    </source>
</evidence>
<feature type="binding site" evidence="7">
    <location>
        <position position="130"/>
    </location>
    <ligand>
        <name>Zn(2+)</name>
        <dbReference type="ChEBI" id="CHEBI:29105"/>
    </ligand>
</feature>
<protein>
    <recommendedName>
        <fullName evidence="7">Methionine--tRNA ligase</fullName>
        <ecNumber evidence="7">6.1.1.10</ecNumber>
    </recommendedName>
    <alternativeName>
        <fullName evidence="7">Methionyl-tRNA synthetase</fullName>
        <shortName evidence="7">MetRS</shortName>
    </alternativeName>
</protein>
<dbReference type="GO" id="GO:0005524">
    <property type="term" value="F:ATP binding"/>
    <property type="evidence" value="ECO:0007669"/>
    <property type="project" value="UniProtKB-UniRule"/>
</dbReference>
<dbReference type="PRINTS" id="PR01041">
    <property type="entry name" value="TRNASYNTHMET"/>
</dbReference>
<dbReference type="STRING" id="1798682.A3C15_04045"/>
<reference evidence="11 12" key="1">
    <citation type="journal article" date="2016" name="Nat. Commun.">
        <title>Thousands of microbial genomes shed light on interconnected biogeochemical processes in an aquifer system.</title>
        <authorList>
            <person name="Anantharaman K."/>
            <person name="Brown C.T."/>
            <person name="Hug L.A."/>
            <person name="Sharon I."/>
            <person name="Castelle C.J."/>
            <person name="Probst A.J."/>
            <person name="Thomas B.C."/>
            <person name="Singh A."/>
            <person name="Wilkins M.J."/>
            <person name="Karaoz U."/>
            <person name="Brodie E.L."/>
            <person name="Williams K.H."/>
            <person name="Hubbard S.S."/>
            <person name="Banfield J.F."/>
        </authorList>
    </citation>
    <scope>NUCLEOTIDE SEQUENCE [LARGE SCALE GENOMIC DNA]</scope>
</reference>
<name>A0A1F6M7J2_9BACT</name>
<comment type="similarity">
    <text evidence="7">Belongs to the class-I aminoacyl-tRNA synthetase family. MetG type 2A subfamily.</text>
</comment>
<dbReference type="FunFam" id="2.170.220.10:FF:000001">
    <property type="entry name" value="methionine--tRNA ligase, mitochondrial"/>
    <property type="match status" value="1"/>
</dbReference>
<keyword evidence="4 7" id="KW-0648">Protein biosynthesis</keyword>
<keyword evidence="7" id="KW-0862">Zinc</keyword>
<feature type="domain" description="Methionyl/Valyl/Leucyl/Isoleucyl-tRNA synthetase anticodon-binding" evidence="9">
    <location>
        <begin position="389"/>
        <end position="468"/>
    </location>
</feature>
<evidence type="ECO:0000259" key="10">
    <source>
        <dbReference type="Pfam" id="PF09334"/>
    </source>
</evidence>
<comment type="caution">
    <text evidence="7">Lacks conserved residue(s) required for the propagation of feature annotation.</text>
</comment>
<dbReference type="Pfam" id="PF00133">
    <property type="entry name" value="tRNA-synt_1"/>
    <property type="match status" value="1"/>
</dbReference>
<evidence type="ECO:0000256" key="4">
    <source>
        <dbReference type="ARBA" id="ARBA00022917"/>
    </source>
</evidence>
<dbReference type="Proteomes" id="UP000176532">
    <property type="component" value="Unassembled WGS sequence"/>
</dbReference>
<dbReference type="InterPro" id="IPR033911">
    <property type="entry name" value="MetRS_core"/>
</dbReference>
<evidence type="ECO:0000256" key="5">
    <source>
        <dbReference type="ARBA" id="ARBA00023146"/>
    </source>
</evidence>
<keyword evidence="7" id="KW-0479">Metal-binding</keyword>
<dbReference type="InterPro" id="IPR013155">
    <property type="entry name" value="M/V/L/I-tRNA-synth_anticd-bd"/>
</dbReference>
<dbReference type="Pfam" id="PF08264">
    <property type="entry name" value="Anticodon_1"/>
    <property type="match status" value="1"/>
</dbReference>
<dbReference type="CDD" id="cd07957">
    <property type="entry name" value="Anticodon_Ia_Met"/>
    <property type="match status" value="1"/>
</dbReference>
<feature type="short sequence motif" description="'HIGH' region" evidence="7">
    <location>
        <begin position="15"/>
        <end position="25"/>
    </location>
</feature>
<feature type="domain" description="Methionyl/Leucyl tRNA synthetase" evidence="10">
    <location>
        <begin position="140"/>
        <end position="363"/>
    </location>
</feature>
<dbReference type="InterPro" id="IPR015413">
    <property type="entry name" value="Methionyl/Leucyl_tRNA_Synth"/>
</dbReference>
<keyword evidence="7" id="KW-0963">Cytoplasm</keyword>
<comment type="subunit">
    <text evidence="7">Monomer.</text>
</comment>
<evidence type="ECO:0000313" key="12">
    <source>
        <dbReference type="Proteomes" id="UP000176532"/>
    </source>
</evidence>
<dbReference type="SUPFAM" id="SSF52374">
    <property type="entry name" value="Nucleotidylyl transferase"/>
    <property type="match status" value="1"/>
</dbReference>
<keyword evidence="3 7" id="KW-0067">ATP-binding</keyword>
<evidence type="ECO:0000313" key="11">
    <source>
        <dbReference type="EMBL" id="OGH67585.1"/>
    </source>
</evidence>